<name>A0A316Z8F6_9BASI</name>
<dbReference type="EMBL" id="KZ819299">
    <property type="protein sequence ID" value="PWN96453.1"/>
    <property type="molecule type" value="Genomic_DNA"/>
</dbReference>
<sequence length="112" mass="12392">MPKVKTDKAASEAKPEAKKKRARKAETGKRVVPDVSVRGPWSEGEQLRALCAILHLKGIMTLTEVERQTLERYTGRSKGSVNAFWYTTVKETVKAVGLELDALPAGPKKDEE</sequence>
<dbReference type="RefSeq" id="XP_025596732.1">
    <property type="nucleotide sequence ID" value="XM_025744304.1"/>
</dbReference>
<dbReference type="GeneID" id="37271848"/>
<organism evidence="2 3">
    <name type="scientific">Tilletiopsis washingtonensis</name>
    <dbReference type="NCBI Taxonomy" id="58919"/>
    <lineage>
        <taxon>Eukaryota</taxon>
        <taxon>Fungi</taxon>
        <taxon>Dikarya</taxon>
        <taxon>Basidiomycota</taxon>
        <taxon>Ustilaginomycotina</taxon>
        <taxon>Exobasidiomycetes</taxon>
        <taxon>Entylomatales</taxon>
        <taxon>Entylomatales incertae sedis</taxon>
        <taxon>Tilletiopsis</taxon>
    </lineage>
</organism>
<accession>A0A316Z8F6</accession>
<protein>
    <submittedName>
        <fullName evidence="2">Uncharacterized protein</fullName>
    </submittedName>
</protein>
<evidence type="ECO:0000256" key="1">
    <source>
        <dbReference type="SAM" id="MobiDB-lite"/>
    </source>
</evidence>
<gene>
    <name evidence="2" type="ORF">FA09DRAFT_340248</name>
</gene>
<feature type="region of interest" description="Disordered" evidence="1">
    <location>
        <begin position="1"/>
        <end position="31"/>
    </location>
</feature>
<evidence type="ECO:0000313" key="2">
    <source>
        <dbReference type="EMBL" id="PWN96453.1"/>
    </source>
</evidence>
<keyword evidence="3" id="KW-1185">Reference proteome</keyword>
<proteinExistence type="predicted"/>
<dbReference type="AlphaFoldDB" id="A0A316Z8F6"/>
<dbReference type="Proteomes" id="UP000245946">
    <property type="component" value="Unassembled WGS sequence"/>
</dbReference>
<evidence type="ECO:0000313" key="3">
    <source>
        <dbReference type="Proteomes" id="UP000245946"/>
    </source>
</evidence>
<feature type="compositionally biased region" description="Basic and acidic residues" evidence="1">
    <location>
        <begin position="1"/>
        <end position="16"/>
    </location>
</feature>
<reference evidence="2 3" key="1">
    <citation type="journal article" date="2018" name="Mol. Biol. Evol.">
        <title>Broad Genomic Sampling Reveals a Smut Pathogenic Ancestry of the Fungal Clade Ustilaginomycotina.</title>
        <authorList>
            <person name="Kijpornyongpan T."/>
            <person name="Mondo S.J."/>
            <person name="Barry K."/>
            <person name="Sandor L."/>
            <person name="Lee J."/>
            <person name="Lipzen A."/>
            <person name="Pangilinan J."/>
            <person name="LaButti K."/>
            <person name="Hainaut M."/>
            <person name="Henrissat B."/>
            <person name="Grigoriev I.V."/>
            <person name="Spatafora J.W."/>
            <person name="Aime M.C."/>
        </authorList>
    </citation>
    <scope>NUCLEOTIDE SEQUENCE [LARGE SCALE GENOMIC DNA]</scope>
    <source>
        <strain evidence="2 3">MCA 4186</strain>
    </source>
</reference>
<dbReference type="OrthoDB" id="2143914at2759"/>